<dbReference type="AlphaFoldDB" id="A0A9W8I784"/>
<gene>
    <name evidence="4" type="ORF">IWW36_003744</name>
</gene>
<protein>
    <recommendedName>
        <fullName evidence="3">LITAF domain-containing protein</fullName>
    </recommendedName>
</protein>
<reference evidence="4" key="1">
    <citation type="submission" date="2022-07" db="EMBL/GenBank/DDBJ databases">
        <title>Phylogenomic reconstructions and comparative analyses of Kickxellomycotina fungi.</title>
        <authorList>
            <person name="Reynolds N.K."/>
            <person name="Stajich J.E."/>
            <person name="Barry K."/>
            <person name="Grigoriev I.V."/>
            <person name="Crous P."/>
            <person name="Smith M.E."/>
        </authorList>
    </citation>
    <scope>NUCLEOTIDE SEQUENCE</scope>
    <source>
        <strain evidence="4">NRRL 1566</strain>
    </source>
</reference>
<feature type="compositionally biased region" description="Gly residues" evidence="1">
    <location>
        <begin position="87"/>
        <end position="112"/>
    </location>
</feature>
<dbReference type="PROSITE" id="PS51837">
    <property type="entry name" value="LITAF"/>
    <property type="match status" value="1"/>
</dbReference>
<feature type="domain" description="LITAF" evidence="3">
    <location>
        <begin position="252"/>
        <end position="343"/>
    </location>
</feature>
<organism evidence="4 5">
    <name type="scientific">Coemansia brasiliensis</name>
    <dbReference type="NCBI Taxonomy" id="2650707"/>
    <lineage>
        <taxon>Eukaryota</taxon>
        <taxon>Fungi</taxon>
        <taxon>Fungi incertae sedis</taxon>
        <taxon>Zoopagomycota</taxon>
        <taxon>Kickxellomycotina</taxon>
        <taxon>Kickxellomycetes</taxon>
        <taxon>Kickxellales</taxon>
        <taxon>Kickxellaceae</taxon>
        <taxon>Coemansia</taxon>
    </lineage>
</organism>
<dbReference type="OrthoDB" id="5554442at2759"/>
<keyword evidence="2" id="KW-1133">Transmembrane helix</keyword>
<dbReference type="Pfam" id="PF10601">
    <property type="entry name" value="zf-LITAF-like"/>
    <property type="match status" value="1"/>
</dbReference>
<feature type="compositionally biased region" description="Polar residues" evidence="1">
    <location>
        <begin position="31"/>
        <end position="41"/>
    </location>
</feature>
<dbReference type="Proteomes" id="UP001139887">
    <property type="component" value="Unassembled WGS sequence"/>
</dbReference>
<feature type="region of interest" description="Disordered" evidence="1">
    <location>
        <begin position="1"/>
        <end position="112"/>
    </location>
</feature>
<proteinExistence type="predicted"/>
<accession>A0A9W8I784</accession>
<evidence type="ECO:0000256" key="1">
    <source>
        <dbReference type="SAM" id="MobiDB-lite"/>
    </source>
</evidence>
<evidence type="ECO:0000313" key="5">
    <source>
        <dbReference type="Proteomes" id="UP001139887"/>
    </source>
</evidence>
<keyword evidence="5" id="KW-1185">Reference proteome</keyword>
<feature type="transmembrane region" description="Helical" evidence="2">
    <location>
        <begin position="289"/>
        <end position="309"/>
    </location>
</feature>
<comment type="caution">
    <text evidence="4">The sequence shown here is derived from an EMBL/GenBank/DDBJ whole genome shotgun (WGS) entry which is preliminary data.</text>
</comment>
<evidence type="ECO:0000256" key="2">
    <source>
        <dbReference type="SAM" id="Phobius"/>
    </source>
</evidence>
<dbReference type="SMART" id="SM00714">
    <property type="entry name" value="LITAF"/>
    <property type="match status" value="1"/>
</dbReference>
<dbReference type="EMBL" id="JANBUW010000281">
    <property type="protein sequence ID" value="KAJ2847659.1"/>
    <property type="molecule type" value="Genomic_DNA"/>
</dbReference>
<keyword evidence="2" id="KW-0472">Membrane</keyword>
<feature type="compositionally biased region" description="Polar residues" evidence="1">
    <location>
        <begin position="67"/>
        <end position="80"/>
    </location>
</feature>
<sequence>MNNSRANTGFAHGTPYPHSTSSQPGPHMRQSMHSAYPQNSAPVMGHMPSAQGSRYPTSQHGGPYADSNANQNSRPYNGPQSSHYGAGSNGHGGHAGGRAGHAGHGGGHGGGHGSMGNAYSKYSRSSIFVPSTWNMDNSKAGFVDFIGRVVRQLDHQYTSDYGAMHSHYPPAGHGGMGMGGHGAHGGMGMGGHGAHGGMGMGGHGAHGGMGMGGHGAHGGMGAHSRPAMHPAASMVSVAHDPYGLFGYPGNISRMNLAHGRAQFSSKSVPTTCPRCKHDIMTLVRRRPNALNVAASAGAVVAGVIFKLPMAMLPLAMLPLQVKALQPKIHYCPRCNYKLGKNVKITVPFDH</sequence>
<keyword evidence="2" id="KW-0812">Transmembrane</keyword>
<name>A0A9W8I784_9FUNG</name>
<evidence type="ECO:0000259" key="3">
    <source>
        <dbReference type="PROSITE" id="PS51837"/>
    </source>
</evidence>
<feature type="compositionally biased region" description="Polar residues" evidence="1">
    <location>
        <begin position="50"/>
        <end position="60"/>
    </location>
</feature>
<dbReference type="InterPro" id="IPR006629">
    <property type="entry name" value="LITAF"/>
</dbReference>
<evidence type="ECO:0000313" key="4">
    <source>
        <dbReference type="EMBL" id="KAJ2847659.1"/>
    </source>
</evidence>